<evidence type="ECO:0000256" key="2">
    <source>
        <dbReference type="SAM" id="Phobius"/>
    </source>
</evidence>
<keyword evidence="2" id="KW-0812">Transmembrane</keyword>
<dbReference type="AlphaFoldDB" id="A0A6P7H255"/>
<protein>
    <submittedName>
        <fullName evidence="3">Uncharacterized protein LOC114345149</fullName>
    </submittedName>
</protein>
<feature type="transmembrane region" description="Helical" evidence="2">
    <location>
        <begin position="142"/>
        <end position="162"/>
    </location>
</feature>
<sequence>MANKILAMAVKAEIKDPFVEDDPRYIQSQLSTSLDLGDLKNEADYNNSVMKIKGRIKEEFVESSARYIKDQLSTSCDLRDLKNEARSEDPSGKTSDTSSFSLPYPYAGSTLLIAFLHTILSWVISMLISLTPTCPALSSPPVFFGLSLLLLEGICTSAILRIE</sequence>
<dbReference type="InParanoid" id="A0A6P7H255"/>
<accession>A0A6P7H255</accession>
<organism evidence="3">
    <name type="scientific">Diabrotica virgifera virgifera</name>
    <name type="common">western corn rootworm</name>
    <dbReference type="NCBI Taxonomy" id="50390"/>
    <lineage>
        <taxon>Eukaryota</taxon>
        <taxon>Metazoa</taxon>
        <taxon>Ecdysozoa</taxon>
        <taxon>Arthropoda</taxon>
        <taxon>Hexapoda</taxon>
        <taxon>Insecta</taxon>
        <taxon>Pterygota</taxon>
        <taxon>Neoptera</taxon>
        <taxon>Endopterygota</taxon>
        <taxon>Coleoptera</taxon>
        <taxon>Polyphaga</taxon>
        <taxon>Cucujiformia</taxon>
        <taxon>Chrysomeloidea</taxon>
        <taxon>Chrysomelidae</taxon>
        <taxon>Galerucinae</taxon>
        <taxon>Diabroticina</taxon>
        <taxon>Diabroticites</taxon>
        <taxon>Diabrotica</taxon>
    </lineage>
</organism>
<dbReference type="OrthoDB" id="8895262at2759"/>
<feature type="region of interest" description="Disordered" evidence="1">
    <location>
        <begin position="79"/>
        <end position="98"/>
    </location>
</feature>
<name>A0A6P7H255_DIAVI</name>
<evidence type="ECO:0000313" key="3">
    <source>
        <dbReference type="RefSeq" id="XP_028151773.1"/>
    </source>
</evidence>
<evidence type="ECO:0000256" key="1">
    <source>
        <dbReference type="SAM" id="MobiDB-lite"/>
    </source>
</evidence>
<proteinExistence type="predicted"/>
<keyword evidence="2" id="KW-0472">Membrane</keyword>
<feature type="transmembrane region" description="Helical" evidence="2">
    <location>
        <begin position="111"/>
        <end position="130"/>
    </location>
</feature>
<keyword evidence="2" id="KW-1133">Transmembrane helix</keyword>
<dbReference type="RefSeq" id="XP_028151773.1">
    <property type="nucleotide sequence ID" value="XM_028295972.1"/>
</dbReference>
<feature type="compositionally biased region" description="Basic and acidic residues" evidence="1">
    <location>
        <begin position="79"/>
        <end position="91"/>
    </location>
</feature>
<reference evidence="3" key="1">
    <citation type="submission" date="2025-08" db="UniProtKB">
        <authorList>
            <consortium name="RefSeq"/>
        </authorList>
    </citation>
    <scope>IDENTIFICATION</scope>
    <source>
        <tissue evidence="3">Whole insect</tissue>
    </source>
</reference>
<gene>
    <name evidence="3" type="primary">LOC114345149</name>
</gene>